<dbReference type="PROSITE" id="PS50056">
    <property type="entry name" value="TYR_PHOSPHATASE_2"/>
    <property type="match status" value="1"/>
</dbReference>
<keyword evidence="4" id="KW-1185">Reference proteome</keyword>
<dbReference type="GO" id="GO:0004484">
    <property type="term" value="F:mRNA guanylyltransferase activity"/>
    <property type="evidence" value="ECO:0007669"/>
    <property type="project" value="TreeGrafter"/>
</dbReference>
<protein>
    <recommendedName>
        <fullName evidence="2">Tyrosine specific protein phosphatases domain-containing protein</fullName>
    </recommendedName>
</protein>
<accession>A0A0F7ZV93</accession>
<dbReference type="GO" id="GO:0006370">
    <property type="term" value="P:7-methylguanosine mRNA capping"/>
    <property type="evidence" value="ECO:0007669"/>
    <property type="project" value="TreeGrafter"/>
</dbReference>
<evidence type="ECO:0000313" key="4">
    <source>
        <dbReference type="Proteomes" id="UP000054481"/>
    </source>
</evidence>
<dbReference type="InterPro" id="IPR000340">
    <property type="entry name" value="Dual-sp_phosphatase_cat-dom"/>
</dbReference>
<dbReference type="InterPro" id="IPR000387">
    <property type="entry name" value="Tyr_Pase_dom"/>
</dbReference>
<feature type="region of interest" description="Disordered" evidence="1">
    <location>
        <begin position="89"/>
        <end position="109"/>
    </location>
</feature>
<evidence type="ECO:0000259" key="2">
    <source>
        <dbReference type="PROSITE" id="PS50056"/>
    </source>
</evidence>
<feature type="region of interest" description="Disordered" evidence="1">
    <location>
        <begin position="387"/>
        <end position="418"/>
    </location>
</feature>
<dbReference type="Proteomes" id="UP000054481">
    <property type="component" value="Unassembled WGS sequence"/>
</dbReference>
<dbReference type="EMBL" id="KQ030512">
    <property type="protein sequence ID" value="KJZ76213.1"/>
    <property type="molecule type" value="Genomic_DNA"/>
</dbReference>
<dbReference type="SUPFAM" id="SSF52799">
    <property type="entry name" value="(Phosphotyrosine protein) phosphatases II"/>
    <property type="match status" value="1"/>
</dbReference>
<dbReference type="SUPFAM" id="SSF53474">
    <property type="entry name" value="alpha/beta-Hydrolases"/>
    <property type="match status" value="1"/>
</dbReference>
<dbReference type="InterPro" id="IPR029021">
    <property type="entry name" value="Prot-tyrosine_phosphatase-like"/>
</dbReference>
<dbReference type="AlphaFoldDB" id="A0A0F7ZV93"/>
<dbReference type="PANTHER" id="PTHR10367:SF25">
    <property type="entry name" value="DUAL SPECIFICITY PHOSPHATASE CATALYTIC DOMAIN PROTEIN (AFU_ORTHOLOGUE AFUA_1G03540)"/>
    <property type="match status" value="1"/>
</dbReference>
<dbReference type="InterPro" id="IPR051029">
    <property type="entry name" value="mRNA_Capping_Enz/RNA_Phosphat"/>
</dbReference>
<proteinExistence type="predicted"/>
<dbReference type="CDD" id="cd14502">
    <property type="entry name" value="RNA_5'-triphosphatase"/>
    <property type="match status" value="1"/>
</dbReference>
<dbReference type="PROSITE" id="PS00383">
    <property type="entry name" value="TYR_PHOSPHATASE_1"/>
    <property type="match status" value="1"/>
</dbReference>
<name>A0A0F7ZV93_9HYPO</name>
<dbReference type="InterPro" id="IPR029058">
    <property type="entry name" value="AB_hydrolase_fold"/>
</dbReference>
<dbReference type="InterPro" id="IPR000073">
    <property type="entry name" value="AB_hydrolase_1"/>
</dbReference>
<dbReference type="Pfam" id="PF00782">
    <property type="entry name" value="DSPc"/>
    <property type="match status" value="1"/>
</dbReference>
<organism evidence="3 4">
    <name type="scientific">Hirsutella minnesotensis 3608</name>
    <dbReference type="NCBI Taxonomy" id="1043627"/>
    <lineage>
        <taxon>Eukaryota</taxon>
        <taxon>Fungi</taxon>
        <taxon>Dikarya</taxon>
        <taxon>Ascomycota</taxon>
        <taxon>Pezizomycotina</taxon>
        <taxon>Sordariomycetes</taxon>
        <taxon>Hypocreomycetidae</taxon>
        <taxon>Hypocreales</taxon>
        <taxon>Ophiocordycipitaceae</taxon>
        <taxon>Hirsutella</taxon>
    </lineage>
</organism>
<dbReference type="PANTHER" id="PTHR10367">
    <property type="entry name" value="MRNA-CAPPING ENZYME"/>
    <property type="match status" value="1"/>
</dbReference>
<feature type="domain" description="Tyrosine specific protein phosphatases" evidence="2">
    <location>
        <begin position="586"/>
        <end position="659"/>
    </location>
</feature>
<evidence type="ECO:0000313" key="3">
    <source>
        <dbReference type="EMBL" id="KJZ76213.1"/>
    </source>
</evidence>
<dbReference type="Gene3D" id="3.90.190.10">
    <property type="entry name" value="Protein tyrosine phosphatase superfamily"/>
    <property type="match status" value="1"/>
</dbReference>
<sequence length="675" mass="73783">MIRRSPIAVNSLPSLSIPVTTVFYPTSSHISSGFLQFPAPVDTEHEIRFSAPHARQKTTCASAIRVPKGRTFISPTNACVSPRRPRCALPESGGAPNPQATRRPVLGGPGLRGTATATTSLGWSVGLVDLAPCLAIDYPGGGRSDYAVTSWEAYTSQALLELLEVIIEHYRDKDAGQSVVLIGHSMGTTLAAGLASKSRSDPRPIAEHVVGVVAICPMSGPWKESTTTFLRRLLWIPGWIFALWRAWDGVGGPESPSVTRFVGADAEPELKLAQYRFNQQSRTHVWRRMAYGALPEYIDGKPKGGVPGPEAWAGLDVPVFLIAGEKDHLTPPEEVDKIKQALNCGTTAISEESSEPAAIEGAEGADPVIISSKLQDHAVATVLAPANGNHHEQIMDTSSHLGDDANEDPSTPAETDSTEAKWLSISLPPQPLHPSKVVKSTVLPAPANHALLYMPRSARALAGLVSDFLAAHVTRRLSLAWQLQYLSREGKWDVKNLNKWKSVAPVSDVIGPAGEPVFRAMKTLREADVVHCPSSFVEKWGSVIKNVIDISKDQPVYDPRGLERGNVHYHKFPTVSKIPPEAHEVEAFIELVDKLREAQQERAIAEAWENANECVIGLHCHYGFNRTGYFVVCYLVERCGFTLRDAIKVFAEARPNGIRHSHFLDRLYVRYNDRP</sequence>
<dbReference type="OrthoDB" id="428974at2759"/>
<dbReference type="InterPro" id="IPR016130">
    <property type="entry name" value="Tyr_Pase_AS"/>
</dbReference>
<gene>
    <name evidence="3" type="ORF">HIM_04295</name>
</gene>
<dbReference type="FunFam" id="3.90.190.10:FF:000090">
    <property type="entry name" value="Dual specificity phosphatase catalytic domain protein"/>
    <property type="match status" value="1"/>
</dbReference>
<evidence type="ECO:0000256" key="1">
    <source>
        <dbReference type="SAM" id="MobiDB-lite"/>
    </source>
</evidence>
<reference evidence="3 4" key="1">
    <citation type="journal article" date="2014" name="Genome Biol. Evol.">
        <title>Comparative genomics and transcriptomics analyses reveal divergent lifestyle features of nematode endoparasitic fungus Hirsutella minnesotensis.</title>
        <authorList>
            <person name="Lai Y."/>
            <person name="Liu K."/>
            <person name="Zhang X."/>
            <person name="Zhang X."/>
            <person name="Li K."/>
            <person name="Wang N."/>
            <person name="Shu C."/>
            <person name="Wu Y."/>
            <person name="Wang C."/>
            <person name="Bushley K.E."/>
            <person name="Xiang M."/>
            <person name="Liu X."/>
        </authorList>
    </citation>
    <scope>NUCLEOTIDE SEQUENCE [LARGE SCALE GENOMIC DNA]</scope>
    <source>
        <strain evidence="3 4">3608</strain>
    </source>
</reference>
<dbReference type="Gene3D" id="3.40.50.1820">
    <property type="entry name" value="alpha/beta hydrolase"/>
    <property type="match status" value="1"/>
</dbReference>
<dbReference type="Pfam" id="PF12697">
    <property type="entry name" value="Abhydrolase_6"/>
    <property type="match status" value="1"/>
</dbReference>